<evidence type="ECO:0000313" key="2">
    <source>
        <dbReference type="Proteomes" id="UP000307507"/>
    </source>
</evidence>
<dbReference type="OrthoDB" id="1258525at2"/>
<evidence type="ECO:0000313" key="1">
    <source>
        <dbReference type="EMBL" id="THF53106.1"/>
    </source>
</evidence>
<gene>
    <name evidence="1" type="ORF">E6C50_02570</name>
</gene>
<dbReference type="AlphaFoldDB" id="A0A4V3W8Z0"/>
<accession>A0A4V3W8Z0</accession>
<name>A0A4V3W8Z0_9FLAO</name>
<dbReference type="RefSeq" id="WP_136401630.1">
    <property type="nucleotide sequence ID" value="NZ_SSNZ01000001.1"/>
</dbReference>
<keyword evidence="2" id="KW-1185">Reference proteome</keyword>
<sequence>MGTLHEVYQLKPKVINCGAILRVRREKETAFLEKYTDPQIDYTNDGHGIFSNTFVINAPDGKVRRYALYATERIIDFKEPGIYISIQDSSKNGFGSDFDVLINEMAAYLEDSLFYVIWDFIIDRYEITNGTLYHKNTRDFSVWNYNFGKYLKANYTDAEPIIGDYYADQTYEMLVRHNEMIEDGENPKDLYDVDEYEELLDSLSNYKNTITIEEFNVLKDWLKVQIADYD</sequence>
<dbReference type="Proteomes" id="UP000307507">
    <property type="component" value="Unassembled WGS sequence"/>
</dbReference>
<dbReference type="EMBL" id="SSNZ01000001">
    <property type="protein sequence ID" value="THF53106.1"/>
    <property type="molecule type" value="Genomic_DNA"/>
</dbReference>
<protein>
    <submittedName>
        <fullName evidence="1">Uncharacterized protein</fullName>
    </submittedName>
</protein>
<comment type="caution">
    <text evidence="1">The sequence shown here is derived from an EMBL/GenBank/DDBJ whole genome shotgun (WGS) entry which is preliminary data.</text>
</comment>
<proteinExistence type="predicted"/>
<organism evidence="1 2">
    <name type="scientific">Flavobacterium supellecticarium</name>
    <dbReference type="NCBI Taxonomy" id="2565924"/>
    <lineage>
        <taxon>Bacteria</taxon>
        <taxon>Pseudomonadati</taxon>
        <taxon>Bacteroidota</taxon>
        <taxon>Flavobacteriia</taxon>
        <taxon>Flavobacteriales</taxon>
        <taxon>Flavobacteriaceae</taxon>
        <taxon>Flavobacterium</taxon>
    </lineage>
</organism>
<reference evidence="1 2" key="1">
    <citation type="submission" date="2019-04" db="EMBL/GenBank/DDBJ databases">
        <title>Flavobacterium sp. nov. isolated from construction timber.</title>
        <authorList>
            <person name="Lin S.-Y."/>
            <person name="Chang C.-T."/>
            <person name="Young C.-C."/>
        </authorList>
    </citation>
    <scope>NUCLEOTIDE SEQUENCE [LARGE SCALE GENOMIC DNA]</scope>
    <source>
        <strain evidence="1 2">CC-CTC003</strain>
    </source>
</reference>